<keyword evidence="2" id="KW-0519">Myristate</keyword>
<evidence type="ECO:0000256" key="3">
    <source>
        <dbReference type="ARBA" id="ARBA00022723"/>
    </source>
</evidence>
<dbReference type="PANTHER" id="PTHR23055:SF178">
    <property type="entry name" value="NEUROCALCIN HOMOLOG"/>
    <property type="match status" value="1"/>
</dbReference>
<dbReference type="GO" id="GO:0005509">
    <property type="term" value="F:calcium ion binding"/>
    <property type="evidence" value="ECO:0007669"/>
    <property type="project" value="InterPro"/>
</dbReference>
<name>A0A1W0E4G3_9MICR</name>
<dbReference type="InterPro" id="IPR011992">
    <property type="entry name" value="EF-hand-dom_pair"/>
</dbReference>
<evidence type="ECO:0000256" key="4">
    <source>
        <dbReference type="ARBA" id="ARBA00022737"/>
    </source>
</evidence>
<keyword evidence="9" id="KW-1185">Reference proteome</keyword>
<evidence type="ECO:0000256" key="5">
    <source>
        <dbReference type="ARBA" id="ARBA00022837"/>
    </source>
</evidence>
<comment type="similarity">
    <text evidence="1">Belongs to the recoverin family.</text>
</comment>
<evidence type="ECO:0000259" key="7">
    <source>
        <dbReference type="PROSITE" id="PS50222"/>
    </source>
</evidence>
<reference evidence="8 9" key="1">
    <citation type="journal article" date="2017" name="Environ. Microbiol.">
        <title>Decay of the glycolytic pathway and adaptation to intranuclear parasitism within Enterocytozoonidae microsporidia.</title>
        <authorList>
            <person name="Wiredu Boakye D."/>
            <person name="Jaroenlak P."/>
            <person name="Prachumwat A."/>
            <person name="Williams T.A."/>
            <person name="Bateman K.S."/>
            <person name="Itsathitphaisarn O."/>
            <person name="Sritunyalucksana K."/>
            <person name="Paszkiewicz K.H."/>
            <person name="Moore K.A."/>
            <person name="Stentiford G.D."/>
            <person name="Williams B.A."/>
        </authorList>
    </citation>
    <scope>NUCLEOTIDE SEQUENCE [LARGE SCALE GENOMIC DNA]</scope>
    <source>
        <strain evidence="8 9">TH1</strain>
    </source>
</reference>
<evidence type="ECO:0000256" key="2">
    <source>
        <dbReference type="ARBA" id="ARBA00022707"/>
    </source>
</evidence>
<dbReference type="EMBL" id="MNPJ01000022">
    <property type="protein sequence ID" value="OQS54145.1"/>
    <property type="molecule type" value="Genomic_DNA"/>
</dbReference>
<dbReference type="STRING" id="646526.A0A1W0E4G3"/>
<keyword evidence="4" id="KW-0677">Repeat</keyword>
<comment type="caution">
    <text evidence="8">The sequence shown here is derived from an EMBL/GenBank/DDBJ whole genome shotgun (WGS) entry which is preliminary data.</text>
</comment>
<dbReference type="VEuPathDB" id="MicrosporidiaDB:EHP00_1777"/>
<keyword evidence="6" id="KW-0449">Lipoprotein</keyword>
<dbReference type="OrthoDB" id="191686at2759"/>
<dbReference type="Proteomes" id="UP000192758">
    <property type="component" value="Unassembled WGS sequence"/>
</dbReference>
<proteinExistence type="inferred from homology"/>
<protein>
    <submittedName>
        <fullName evidence="8">Neuronal</fullName>
    </submittedName>
</protein>
<dbReference type="PROSITE" id="PS50222">
    <property type="entry name" value="EF_HAND_2"/>
    <property type="match status" value="1"/>
</dbReference>
<evidence type="ECO:0000313" key="8">
    <source>
        <dbReference type="EMBL" id="OQS54145.1"/>
    </source>
</evidence>
<evidence type="ECO:0000256" key="6">
    <source>
        <dbReference type="ARBA" id="ARBA00023288"/>
    </source>
</evidence>
<gene>
    <name evidence="8" type="primary">Neuronal</name>
    <name evidence="8" type="ORF">EHP00_1777</name>
</gene>
<evidence type="ECO:0000256" key="1">
    <source>
        <dbReference type="ARBA" id="ARBA00006049"/>
    </source>
</evidence>
<accession>A0A1W0E4G3</accession>
<dbReference type="PROSITE" id="PS00018">
    <property type="entry name" value="EF_HAND_1"/>
    <property type="match status" value="1"/>
</dbReference>
<organism evidence="8 9">
    <name type="scientific">Ecytonucleospora hepatopenaei</name>
    <dbReference type="NCBI Taxonomy" id="646526"/>
    <lineage>
        <taxon>Eukaryota</taxon>
        <taxon>Fungi</taxon>
        <taxon>Fungi incertae sedis</taxon>
        <taxon>Microsporidia</taxon>
        <taxon>Enterocytozoonidae</taxon>
        <taxon>Ecytonucleospora</taxon>
    </lineage>
</organism>
<dbReference type="SUPFAM" id="SSF47473">
    <property type="entry name" value="EF-hand"/>
    <property type="match status" value="1"/>
</dbReference>
<dbReference type="AlphaFoldDB" id="A0A1W0E4G3"/>
<dbReference type="PANTHER" id="PTHR23055">
    <property type="entry name" value="CALCIUM BINDING PROTEINS"/>
    <property type="match status" value="1"/>
</dbReference>
<evidence type="ECO:0000313" key="9">
    <source>
        <dbReference type="Proteomes" id="UP000192758"/>
    </source>
</evidence>
<dbReference type="Gene3D" id="1.10.238.10">
    <property type="entry name" value="EF-hand"/>
    <property type="match status" value="1"/>
</dbReference>
<dbReference type="InterPro" id="IPR018247">
    <property type="entry name" value="EF_Hand_1_Ca_BS"/>
</dbReference>
<dbReference type="Pfam" id="PF00036">
    <property type="entry name" value="EF-hand_1"/>
    <property type="match status" value="1"/>
</dbReference>
<feature type="domain" description="EF-hand" evidence="7">
    <location>
        <begin position="114"/>
        <end position="149"/>
    </location>
</feature>
<dbReference type="InterPro" id="IPR028846">
    <property type="entry name" value="Recoverin"/>
</dbReference>
<keyword evidence="5" id="KW-0106">Calcium</keyword>
<keyword evidence="3" id="KW-0479">Metal-binding</keyword>
<sequence length="212" mass="25528">MGNRVSIVGEEAEVKRFNMYPANDVREWSMYFKSIYPEGKMKKEDLERIFIKYFLPKEIKTEETKTDEIKIEKTRNFYLKEFINQLFATIDIRERDFITFDDILLAFSALSKGSKIEKLKWIFRFYDINKNGKITKEDFKKGYFNISKIMEFDKNGSKCNEFINQKMEIVENIFKNKEEISFEDFEDIAERNSQSFKKISSLFLFKVHKFTI</sequence>
<dbReference type="InterPro" id="IPR002048">
    <property type="entry name" value="EF_hand_dom"/>
</dbReference>
<dbReference type="SMART" id="SM00054">
    <property type="entry name" value="EFh"/>
    <property type="match status" value="1"/>
</dbReference>